<dbReference type="SMART" id="SM01008">
    <property type="entry name" value="Ald_Xan_dh_C"/>
    <property type="match status" value="1"/>
</dbReference>
<dbReference type="InterPro" id="IPR037165">
    <property type="entry name" value="AldOxase/xan_DH_Mopterin-bd_sf"/>
</dbReference>
<dbReference type="Gene3D" id="3.30.365.10">
    <property type="entry name" value="Aldehyde oxidase/xanthine dehydrogenase, molybdopterin binding domain"/>
    <property type="match status" value="2"/>
</dbReference>
<feature type="domain" description="Aldehyde oxidase/xanthine dehydrogenase a/b hammerhead" evidence="1">
    <location>
        <begin position="1"/>
        <end position="71"/>
    </location>
</feature>
<evidence type="ECO:0000313" key="3">
    <source>
        <dbReference type="Proteomes" id="UP001529510"/>
    </source>
</evidence>
<gene>
    <name evidence="2" type="ORF">M9458_044264</name>
</gene>
<name>A0ABD0NFV9_CIRMR</name>
<reference evidence="2 3" key="1">
    <citation type="submission" date="2024-05" db="EMBL/GenBank/DDBJ databases">
        <title>Genome sequencing and assembly of Indian major carp, Cirrhinus mrigala (Hamilton, 1822).</title>
        <authorList>
            <person name="Mohindra V."/>
            <person name="Chowdhury L.M."/>
            <person name="Lal K."/>
            <person name="Jena J.K."/>
        </authorList>
    </citation>
    <scope>NUCLEOTIDE SEQUENCE [LARGE SCALE GENOMIC DNA]</scope>
    <source>
        <strain evidence="2">CM1030</strain>
        <tissue evidence="2">Blood</tissue>
    </source>
</reference>
<organism evidence="2 3">
    <name type="scientific">Cirrhinus mrigala</name>
    <name type="common">Mrigala</name>
    <dbReference type="NCBI Taxonomy" id="683832"/>
    <lineage>
        <taxon>Eukaryota</taxon>
        <taxon>Metazoa</taxon>
        <taxon>Chordata</taxon>
        <taxon>Craniata</taxon>
        <taxon>Vertebrata</taxon>
        <taxon>Euteleostomi</taxon>
        <taxon>Actinopterygii</taxon>
        <taxon>Neopterygii</taxon>
        <taxon>Teleostei</taxon>
        <taxon>Ostariophysi</taxon>
        <taxon>Cypriniformes</taxon>
        <taxon>Cyprinidae</taxon>
        <taxon>Labeoninae</taxon>
        <taxon>Labeonini</taxon>
        <taxon>Cirrhinus</taxon>
    </lineage>
</organism>
<feature type="non-terminal residue" evidence="2">
    <location>
        <position position="152"/>
    </location>
</feature>
<accession>A0ABD0NFV9</accession>
<feature type="non-terminal residue" evidence="2">
    <location>
        <position position="1"/>
    </location>
</feature>
<dbReference type="FunFam" id="3.90.1170.50:FF:000001">
    <property type="entry name" value="Aldehyde oxidase 1"/>
    <property type="match status" value="1"/>
</dbReference>
<dbReference type="AlphaFoldDB" id="A0ABD0NFV9"/>
<protein>
    <recommendedName>
        <fullName evidence="1">Aldehyde oxidase/xanthine dehydrogenase a/b hammerhead domain-containing protein</fullName>
    </recommendedName>
</protein>
<dbReference type="PANTHER" id="PTHR45444:SF3">
    <property type="entry name" value="XANTHINE DEHYDROGENASE"/>
    <property type="match status" value="1"/>
</dbReference>
<dbReference type="InterPro" id="IPR000674">
    <property type="entry name" value="Ald_Oxase/Xan_DH_a/b"/>
</dbReference>
<keyword evidence="3" id="KW-1185">Reference proteome</keyword>
<dbReference type="SUPFAM" id="SSF54665">
    <property type="entry name" value="CO dehydrogenase molybdoprotein N-domain-like"/>
    <property type="match status" value="1"/>
</dbReference>
<dbReference type="Gene3D" id="3.90.1170.50">
    <property type="entry name" value="Aldehyde oxidase/xanthine dehydrogenase, a/b hammerhead"/>
    <property type="match status" value="1"/>
</dbReference>
<dbReference type="PANTHER" id="PTHR45444">
    <property type="entry name" value="XANTHINE DEHYDROGENASE"/>
    <property type="match status" value="1"/>
</dbReference>
<dbReference type="InterPro" id="IPR008274">
    <property type="entry name" value="AldOxase/xan_DH_MoCoBD1"/>
</dbReference>
<dbReference type="SUPFAM" id="SSF56003">
    <property type="entry name" value="Molybdenum cofactor-binding domain"/>
    <property type="match status" value="1"/>
</dbReference>
<dbReference type="Pfam" id="PF01315">
    <property type="entry name" value="Ald_Xan_dh_C"/>
    <property type="match status" value="1"/>
</dbReference>
<dbReference type="Proteomes" id="UP001529510">
    <property type="component" value="Unassembled WGS sequence"/>
</dbReference>
<evidence type="ECO:0000259" key="1">
    <source>
        <dbReference type="SMART" id="SM01008"/>
    </source>
</evidence>
<dbReference type="Pfam" id="PF02738">
    <property type="entry name" value="MoCoBD_1"/>
    <property type="match status" value="1"/>
</dbReference>
<dbReference type="InterPro" id="IPR016208">
    <property type="entry name" value="Ald_Oxase/xanthine_DH-like"/>
</dbReference>
<comment type="caution">
    <text evidence="2">The sequence shown here is derived from an EMBL/GenBank/DDBJ whole genome shotgun (WGS) entry which is preliminary data.</text>
</comment>
<sequence>EALKLPGVVDVITTKDIPGKKFRTMLGYDEELLVEDEVTCVGQMVCAVVADSKAHAKRGAAAVKISYEDLQDRIFTIEEAIEKESFFLPKRLIERGDVEKGLREAEQVYEGEIRIGGQEHFYLETQSFLVIPVGEEKEMKVYLSTQHPTFTQ</sequence>
<evidence type="ECO:0000313" key="2">
    <source>
        <dbReference type="EMBL" id="KAL0160539.1"/>
    </source>
</evidence>
<dbReference type="InterPro" id="IPR036856">
    <property type="entry name" value="Ald_Oxase/Xan_DH_a/b_sf"/>
</dbReference>
<dbReference type="EMBL" id="JAMKFB020000022">
    <property type="protein sequence ID" value="KAL0160539.1"/>
    <property type="molecule type" value="Genomic_DNA"/>
</dbReference>
<proteinExistence type="predicted"/>